<name>A0ACD1E163_9MICO</name>
<dbReference type="EMBL" id="CP076544">
    <property type="protein sequence ID" value="QWS32511.1"/>
    <property type="molecule type" value="Genomic_DNA"/>
</dbReference>
<gene>
    <name evidence="1" type="ORF">KM842_09420</name>
</gene>
<protein>
    <submittedName>
        <fullName evidence="1">Uncharacterized protein</fullName>
    </submittedName>
</protein>
<sequence length="468" mass="49207">MPGRRATLTERVDGDAILVVRRDPRRRRARTTPWGRVLVGVVLVALLGGAAVATVGTLVSERTAERLAVEEATDDTAAIARSVVEPALLDAVADPGAPARDRREATARLDRAGRAVTAATDAVRVKLWSADGTVLWSDEPRLTGQRFGLSDEDREALETDRSDAEVSDLSAPENRYERGRGPLLEAYQAVHLPSGDPLLLEVYYPYDAVLASAASLRSAFAALAFGTVAVGIALLLPVVLWLLLRLRAGQRDRERLLVRALDAETAERRRLAADLHDGPVQDIAGLALTLGAAARSTTGSGAAVLEDSATTLRSAVSALRSSMSAIQPAAPDREGLAAALDDATARGRAAGLAVRVDVPVTVAAAPAALLAAVRFVREAVANTVRHAEADAVEVVVHRDEDDLVVRVADDGVGFDADRVLAARRSGHLGTTLLRQVAEDAGGTLLLRTAPGAGTTWELSVPAGTGPQW</sequence>
<accession>A0ACD1E163</accession>
<keyword evidence="2" id="KW-1185">Reference proteome</keyword>
<reference evidence="1" key="1">
    <citation type="submission" date="2021-06" db="EMBL/GenBank/DDBJ databases">
        <authorList>
            <person name="Ellington A.J."/>
            <person name="Bryan N.C."/>
            <person name="Christner B.C."/>
            <person name="Reisch C.R."/>
        </authorList>
    </citation>
    <scope>NUCLEOTIDE SEQUENCE</scope>
    <source>
        <strain evidence="1">L6-1</strain>
    </source>
</reference>
<proteinExistence type="predicted"/>
<evidence type="ECO:0000313" key="1">
    <source>
        <dbReference type="EMBL" id="QWS32511.1"/>
    </source>
</evidence>
<dbReference type="Proteomes" id="UP000681794">
    <property type="component" value="Chromosome"/>
</dbReference>
<organism evidence="1 2">
    <name type="scientific">Curtobacterium aetherium</name>
    <dbReference type="NCBI Taxonomy" id="2841594"/>
    <lineage>
        <taxon>Bacteria</taxon>
        <taxon>Bacillati</taxon>
        <taxon>Actinomycetota</taxon>
        <taxon>Actinomycetes</taxon>
        <taxon>Micrococcales</taxon>
        <taxon>Microbacteriaceae</taxon>
        <taxon>Curtobacterium</taxon>
    </lineage>
</organism>
<evidence type="ECO:0000313" key="2">
    <source>
        <dbReference type="Proteomes" id="UP000681794"/>
    </source>
</evidence>